<comment type="caution">
    <text evidence="3">The sequence shown here is derived from an EMBL/GenBank/DDBJ whole genome shotgun (WGS) entry which is preliminary data.</text>
</comment>
<feature type="compositionally biased region" description="Polar residues" evidence="1">
    <location>
        <begin position="182"/>
        <end position="206"/>
    </location>
</feature>
<keyword evidence="2" id="KW-1133">Transmembrane helix</keyword>
<keyword evidence="2" id="KW-0472">Membrane</keyword>
<accession>Q1V0H0</accession>
<name>Q1V0H0_PELU1</name>
<feature type="compositionally biased region" description="Polar residues" evidence="1">
    <location>
        <begin position="117"/>
        <end position="141"/>
    </location>
</feature>
<feature type="region of interest" description="Disordered" evidence="1">
    <location>
        <begin position="350"/>
        <end position="394"/>
    </location>
</feature>
<feature type="transmembrane region" description="Helical" evidence="2">
    <location>
        <begin position="815"/>
        <end position="840"/>
    </location>
</feature>
<dbReference type="Pfam" id="PF05137">
    <property type="entry name" value="PilN"/>
    <property type="match status" value="1"/>
</dbReference>
<dbReference type="InterPro" id="IPR005883">
    <property type="entry name" value="PilM"/>
</dbReference>
<evidence type="ECO:0000256" key="1">
    <source>
        <dbReference type="SAM" id="MobiDB-lite"/>
    </source>
</evidence>
<feature type="compositionally biased region" description="Polar residues" evidence="1">
    <location>
        <begin position="361"/>
        <end position="394"/>
    </location>
</feature>
<feature type="compositionally biased region" description="Polar residues" evidence="1">
    <location>
        <begin position="52"/>
        <end position="76"/>
    </location>
</feature>
<protein>
    <submittedName>
        <fullName evidence="3">Type II Secretion</fullName>
    </submittedName>
</protein>
<dbReference type="Proteomes" id="UP000005306">
    <property type="component" value="Unassembled WGS sequence"/>
</dbReference>
<evidence type="ECO:0000313" key="3">
    <source>
        <dbReference type="EMBL" id="EAS85258.1"/>
    </source>
</evidence>
<evidence type="ECO:0000256" key="2">
    <source>
        <dbReference type="SAM" id="Phobius"/>
    </source>
</evidence>
<dbReference type="Gene3D" id="3.30.420.40">
    <property type="match status" value="1"/>
</dbReference>
<feature type="compositionally biased region" description="Polar residues" evidence="1">
    <location>
        <begin position="247"/>
        <end position="272"/>
    </location>
</feature>
<dbReference type="PANTHER" id="PTHR40278:SF1">
    <property type="entry name" value="DNA UTILIZATION PROTEIN HOFN"/>
    <property type="match status" value="1"/>
</dbReference>
<reference evidence="3 4" key="1">
    <citation type="submission" date="2006-04" db="EMBL/GenBank/DDBJ databases">
        <authorList>
            <person name="Giovannoni S.J."/>
            <person name="Cho J.-C."/>
            <person name="Ferriera S."/>
            <person name="Johnson J."/>
            <person name="Kravitz S."/>
            <person name="Halpern A."/>
            <person name="Remington K."/>
            <person name="Beeson K."/>
            <person name="Tran B."/>
            <person name="Rogers Y.-H."/>
            <person name="Friedman R."/>
            <person name="Venter J.C."/>
        </authorList>
    </citation>
    <scope>NUCLEOTIDE SEQUENCE [LARGE SCALE GENOMIC DNA]</scope>
    <source>
        <strain evidence="3 4">HTCC1002</strain>
    </source>
</reference>
<proteinExistence type="predicted"/>
<evidence type="ECO:0000313" key="4">
    <source>
        <dbReference type="Proteomes" id="UP000005306"/>
    </source>
</evidence>
<sequence>MDEDNKDKFDYKEEDTLKSDQENQSENDSTDTLNPQETDNNESEKSNENDNLTENSETLQSQDESVEQNVSASNTNNDEETLKSDQENQSENDSTDTLNPQETDNNESEKSNENDNLTENSETLQSQDESVEQNVSASNTNNDEETLKSDQENQSENDSTDTLNPQETDNNESEKSNENDNLTENSETLQSQDESVEQNVSASNTNNDEETLKSDQENQSENDSTDTLNPQETDNNESEKSNENDNLTENSETLQSQDESVEQNVSASNTNNEEQKKEHEVIHKKDGRLHIYVRQDKYKGELKSRNWVGRLYIDGKQKISSSGTTNLDDAIPILEKWFDDVHEESKKLKIEENIKPEEGESSQIDISTTNQSNNEAQPQTSSVPLNENSEISTQDQVKSKLSNIFGKIKEIKIKKPDFAKNIKKSSFNNSKVGNYKSKIQNFFKSKLGKSSVQGEEIIGIELANKEIRIVQVSSNKANQWVLEKLHIHPVDITDDSTPIDNADKFSEELVLAIQKYKITSPNAAIAIPVTSAIIRVVTAPLMKEDELNKAIETNSLWENLVQLTDSLEDYSIFHQVINRNDKENTMDILFVASKLTDINSYTSIIKNAGLNPVIIDVKCFALKSSVDQVNQITNKTEDANLTAVLEFGLDENYLMILYNNNPIITDIFIRGQDRKILQDSQDTEEKEGLVRRYVTQVKQAIQDFETKYEKRIRNIKVVSDIKNVDEYLGSFRKILMNVGFNTFDPTEGLKIPSQYQQILDNKLNRSYLSTSVGLAFRKLDVFGYYKFVTAVKNINLLPDRSNVMKQKKMKAISGFAFKGITAAVVAIYVVLFGLSFWNIVSYNNKLKQYETVKIDHAKIIKQKKIVSKELSVINTSLKLSRTLKSNKELTYRILAQVASSVPNRVKFDQVEFNGSRRLTIQGIAASDQDILKFIENLGNQKLVEQASLSSMRLPKSTAGGATMKGFRVFVKIKTGKI</sequence>
<keyword evidence="2" id="KW-0812">Transmembrane</keyword>
<dbReference type="HOGENOM" id="CLU_336448_0_0_5"/>
<feature type="compositionally biased region" description="Basic and acidic residues" evidence="1">
    <location>
        <begin position="273"/>
        <end position="282"/>
    </location>
</feature>
<dbReference type="PANTHER" id="PTHR40278">
    <property type="entry name" value="DNA UTILIZATION PROTEIN HOFN"/>
    <property type="match status" value="1"/>
</dbReference>
<gene>
    <name evidence="3" type="ORF">PU1002_06036</name>
</gene>
<feature type="compositionally biased region" description="Basic and acidic residues" evidence="1">
    <location>
        <begin position="1"/>
        <end position="21"/>
    </location>
</feature>
<dbReference type="InterPro" id="IPR007813">
    <property type="entry name" value="PilN"/>
</dbReference>
<dbReference type="Pfam" id="PF11104">
    <property type="entry name" value="PilM_2"/>
    <property type="match status" value="1"/>
</dbReference>
<dbReference type="EMBL" id="AAPV01000001">
    <property type="protein sequence ID" value="EAS85258.1"/>
    <property type="molecule type" value="Genomic_DNA"/>
</dbReference>
<dbReference type="AlphaFoldDB" id="Q1V0H0"/>
<dbReference type="InterPro" id="IPR052534">
    <property type="entry name" value="Extracell_DNA_Util/SecSys_Comp"/>
</dbReference>
<organism evidence="3 4">
    <name type="scientific">Pelagibacter ubique (strain HTCC1002)</name>
    <dbReference type="NCBI Taxonomy" id="314261"/>
    <lineage>
        <taxon>Bacteria</taxon>
        <taxon>Pseudomonadati</taxon>
        <taxon>Pseudomonadota</taxon>
        <taxon>Alphaproteobacteria</taxon>
        <taxon>Candidatus Pelagibacterales</taxon>
        <taxon>Candidatus Pelagibacteraceae</taxon>
        <taxon>Candidatus Pelagibacter</taxon>
    </lineage>
</organism>
<feature type="region of interest" description="Disordered" evidence="1">
    <location>
        <begin position="1"/>
        <end position="282"/>
    </location>
</feature>
<dbReference type="RefSeq" id="WP_006997845.1">
    <property type="nucleotide sequence ID" value="NZ_CH724130.1"/>
</dbReference>